<keyword evidence="1" id="KW-0472">Membrane</keyword>
<dbReference type="Proteomes" id="UP001221757">
    <property type="component" value="Unassembled WGS sequence"/>
</dbReference>
<name>A0AAD7D6Y1_MYCRO</name>
<evidence type="ECO:0000313" key="3">
    <source>
        <dbReference type="Proteomes" id="UP001221757"/>
    </source>
</evidence>
<accession>A0AAD7D6Y1</accession>
<evidence type="ECO:0000313" key="2">
    <source>
        <dbReference type="EMBL" id="KAJ7681405.1"/>
    </source>
</evidence>
<dbReference type="EMBL" id="JARKIE010000118">
    <property type="protein sequence ID" value="KAJ7681405.1"/>
    <property type="molecule type" value="Genomic_DNA"/>
</dbReference>
<proteinExistence type="predicted"/>
<protein>
    <submittedName>
        <fullName evidence="2">Uncharacterized protein</fullName>
    </submittedName>
</protein>
<keyword evidence="3" id="KW-1185">Reference proteome</keyword>
<sequence length="157" mass="16136">MVYKLVVACSMAIGSSDSSNNPTAITMVQLSAIFVTLCTAACALAGSVPAKRQTTVPQCAVDTVQYLFWVNTVGGILQSSRDTIPGAEAFGVFGILNDIDVALVSEVANGDSVAPFTTNIGPVFDELNKLLTADNSSALTALANAQDAAKSIATDCN</sequence>
<dbReference type="AlphaFoldDB" id="A0AAD7D6Y1"/>
<evidence type="ECO:0000256" key="1">
    <source>
        <dbReference type="SAM" id="Phobius"/>
    </source>
</evidence>
<keyword evidence="1" id="KW-1133">Transmembrane helix</keyword>
<reference evidence="2" key="1">
    <citation type="submission" date="2023-03" db="EMBL/GenBank/DDBJ databases">
        <title>Massive genome expansion in bonnet fungi (Mycena s.s.) driven by repeated elements and novel gene families across ecological guilds.</title>
        <authorList>
            <consortium name="Lawrence Berkeley National Laboratory"/>
            <person name="Harder C.B."/>
            <person name="Miyauchi S."/>
            <person name="Viragh M."/>
            <person name="Kuo A."/>
            <person name="Thoen E."/>
            <person name="Andreopoulos B."/>
            <person name="Lu D."/>
            <person name="Skrede I."/>
            <person name="Drula E."/>
            <person name="Henrissat B."/>
            <person name="Morin E."/>
            <person name="Kohler A."/>
            <person name="Barry K."/>
            <person name="LaButti K."/>
            <person name="Morin E."/>
            <person name="Salamov A."/>
            <person name="Lipzen A."/>
            <person name="Mereny Z."/>
            <person name="Hegedus B."/>
            <person name="Baldrian P."/>
            <person name="Stursova M."/>
            <person name="Weitz H."/>
            <person name="Taylor A."/>
            <person name="Grigoriev I.V."/>
            <person name="Nagy L.G."/>
            <person name="Martin F."/>
            <person name="Kauserud H."/>
        </authorList>
    </citation>
    <scope>NUCLEOTIDE SEQUENCE</scope>
    <source>
        <strain evidence="2">CBHHK067</strain>
    </source>
</reference>
<feature type="transmembrane region" description="Helical" evidence="1">
    <location>
        <begin position="28"/>
        <end position="48"/>
    </location>
</feature>
<comment type="caution">
    <text evidence="2">The sequence shown here is derived from an EMBL/GenBank/DDBJ whole genome shotgun (WGS) entry which is preliminary data.</text>
</comment>
<gene>
    <name evidence="2" type="ORF">B0H17DRAFT_1182020</name>
</gene>
<organism evidence="2 3">
    <name type="scientific">Mycena rosella</name>
    <name type="common">Pink bonnet</name>
    <name type="synonym">Agaricus rosellus</name>
    <dbReference type="NCBI Taxonomy" id="1033263"/>
    <lineage>
        <taxon>Eukaryota</taxon>
        <taxon>Fungi</taxon>
        <taxon>Dikarya</taxon>
        <taxon>Basidiomycota</taxon>
        <taxon>Agaricomycotina</taxon>
        <taxon>Agaricomycetes</taxon>
        <taxon>Agaricomycetidae</taxon>
        <taxon>Agaricales</taxon>
        <taxon>Marasmiineae</taxon>
        <taxon>Mycenaceae</taxon>
        <taxon>Mycena</taxon>
    </lineage>
</organism>
<keyword evidence="1" id="KW-0812">Transmembrane</keyword>